<comment type="caution">
    <text evidence="2">The sequence shown here is derived from an EMBL/GenBank/DDBJ whole genome shotgun (WGS) entry which is preliminary data.</text>
</comment>
<name>A0A5B7EGS3_PORTR</name>
<evidence type="ECO:0000256" key="1">
    <source>
        <dbReference type="SAM" id="MobiDB-lite"/>
    </source>
</evidence>
<dbReference type="AlphaFoldDB" id="A0A5B7EGS3"/>
<evidence type="ECO:0000313" key="2">
    <source>
        <dbReference type="EMBL" id="MPC33342.1"/>
    </source>
</evidence>
<accession>A0A5B7EGS3</accession>
<proteinExistence type="predicted"/>
<keyword evidence="3" id="KW-1185">Reference proteome</keyword>
<sequence length="76" mass="8552">MSEEPERKTERARPRYIDPLKGTPRQRTNMAGGGGRRRRSRREGKGGGGWEELRGGELGRYEAWGVLTQGDIVLLV</sequence>
<reference evidence="2 3" key="1">
    <citation type="submission" date="2019-05" db="EMBL/GenBank/DDBJ databases">
        <title>Another draft genome of Portunus trituberculatus and its Hox gene families provides insights of decapod evolution.</title>
        <authorList>
            <person name="Jeong J.-H."/>
            <person name="Song I."/>
            <person name="Kim S."/>
            <person name="Choi T."/>
            <person name="Kim D."/>
            <person name="Ryu S."/>
            <person name="Kim W."/>
        </authorList>
    </citation>
    <scope>NUCLEOTIDE SEQUENCE [LARGE SCALE GENOMIC DNA]</scope>
    <source>
        <tissue evidence="2">Muscle</tissue>
    </source>
</reference>
<feature type="compositionally biased region" description="Basic and acidic residues" evidence="1">
    <location>
        <begin position="1"/>
        <end position="18"/>
    </location>
</feature>
<dbReference type="EMBL" id="VSRR010002811">
    <property type="protein sequence ID" value="MPC33342.1"/>
    <property type="molecule type" value="Genomic_DNA"/>
</dbReference>
<gene>
    <name evidence="2" type="ORF">E2C01_026689</name>
</gene>
<organism evidence="2 3">
    <name type="scientific">Portunus trituberculatus</name>
    <name type="common">Swimming crab</name>
    <name type="synonym">Neptunus trituberculatus</name>
    <dbReference type="NCBI Taxonomy" id="210409"/>
    <lineage>
        <taxon>Eukaryota</taxon>
        <taxon>Metazoa</taxon>
        <taxon>Ecdysozoa</taxon>
        <taxon>Arthropoda</taxon>
        <taxon>Crustacea</taxon>
        <taxon>Multicrustacea</taxon>
        <taxon>Malacostraca</taxon>
        <taxon>Eumalacostraca</taxon>
        <taxon>Eucarida</taxon>
        <taxon>Decapoda</taxon>
        <taxon>Pleocyemata</taxon>
        <taxon>Brachyura</taxon>
        <taxon>Eubrachyura</taxon>
        <taxon>Portunoidea</taxon>
        <taxon>Portunidae</taxon>
        <taxon>Portuninae</taxon>
        <taxon>Portunus</taxon>
    </lineage>
</organism>
<dbReference type="Proteomes" id="UP000324222">
    <property type="component" value="Unassembled WGS sequence"/>
</dbReference>
<evidence type="ECO:0000313" key="3">
    <source>
        <dbReference type="Proteomes" id="UP000324222"/>
    </source>
</evidence>
<protein>
    <submittedName>
        <fullName evidence="2">Uncharacterized protein</fullName>
    </submittedName>
</protein>
<feature type="region of interest" description="Disordered" evidence="1">
    <location>
        <begin position="1"/>
        <end position="54"/>
    </location>
</feature>